<name>A0A4S4BNI7_9BACL</name>
<evidence type="ECO:0000313" key="3">
    <source>
        <dbReference type="Proteomes" id="UP000310636"/>
    </source>
</evidence>
<sequence>MQKLALISVILLALLAMVLAACSGKAADGTGGLPTSLPMIEDVQSLALFDQEGRLVAEHRDSADLNELLEGMKAASPSYIGDPEQSGTLYELVATGGKTSRTYSVNDLRATNSRDVSVKLYAEDGERSSAWTLNSEWIDRLLDPVSDEEEPELQAIVDENDDSVTLVANRDIDRQSLEEAVRSALSIRTDESEVSAELAEYTEFTLKVTDSRRAILLLPNLPQGAAARFTLEGAKTAEGEPFRIVSSQGGVEIVVRQGLAWSGLRWVDTAGRTVREHGFDSAVLIQVANDGANDPELTIYNSRDGIVYRLNPNTDEIEDGAVPGLEDDGTGYRSDSGIDRLYSYPARADDRYRYAALGLRTVSRVDSAKGTAHPIYESERPLYGMAASPDGSYIALLAASDDFLGSYADLVVIDSEGKGVSTFKQAAYMGHSDGWHFIYPIDWVDDKTISVPLVGSSEQPFDRGTALYDYKEGFMSKEENAKLPEDAYGLLEEAIGKPGEAEILSVLPKPNDERSRYYAVTVAGEGSYLLDREEKRAMRIGTGASILWTSGGEIVAWDSTEGKSVELASLG</sequence>
<evidence type="ECO:0008006" key="4">
    <source>
        <dbReference type="Google" id="ProtNLM"/>
    </source>
</evidence>
<organism evidence="2 3">
    <name type="scientific">Cohnella fermenti</name>
    <dbReference type="NCBI Taxonomy" id="2565925"/>
    <lineage>
        <taxon>Bacteria</taxon>
        <taxon>Bacillati</taxon>
        <taxon>Bacillota</taxon>
        <taxon>Bacilli</taxon>
        <taxon>Bacillales</taxon>
        <taxon>Paenibacillaceae</taxon>
        <taxon>Cohnella</taxon>
    </lineage>
</organism>
<protein>
    <recommendedName>
        <fullName evidence="4">Lipoprotein LpqB beta-propeller domain-containing protein</fullName>
    </recommendedName>
</protein>
<proteinExistence type="predicted"/>
<dbReference type="SUPFAM" id="SSF51004">
    <property type="entry name" value="C-terminal (heme d1) domain of cytochrome cd1-nitrite reductase"/>
    <property type="match status" value="1"/>
</dbReference>
<dbReference type="Proteomes" id="UP000310636">
    <property type="component" value="Unassembled WGS sequence"/>
</dbReference>
<dbReference type="PROSITE" id="PS51257">
    <property type="entry name" value="PROKAR_LIPOPROTEIN"/>
    <property type="match status" value="1"/>
</dbReference>
<keyword evidence="1" id="KW-0732">Signal</keyword>
<comment type="caution">
    <text evidence="2">The sequence shown here is derived from an EMBL/GenBank/DDBJ whole genome shotgun (WGS) entry which is preliminary data.</text>
</comment>
<dbReference type="RefSeq" id="WP_136371523.1">
    <property type="nucleotide sequence ID" value="NZ_SSOB01000026.1"/>
</dbReference>
<evidence type="ECO:0000256" key="1">
    <source>
        <dbReference type="SAM" id="SignalP"/>
    </source>
</evidence>
<dbReference type="OrthoDB" id="2612817at2"/>
<dbReference type="AlphaFoldDB" id="A0A4S4BNI7"/>
<gene>
    <name evidence="2" type="ORF">E6C55_19665</name>
</gene>
<reference evidence="2 3" key="1">
    <citation type="submission" date="2019-04" db="EMBL/GenBank/DDBJ databases">
        <title>Cohnella sp. nov. isolated from preserved vegetables.</title>
        <authorList>
            <person name="Lin S.-Y."/>
            <person name="Hung M.-H."/>
            <person name="Young C.-C."/>
        </authorList>
    </citation>
    <scope>NUCLEOTIDE SEQUENCE [LARGE SCALE GENOMIC DNA]</scope>
    <source>
        <strain evidence="2 3">CC-MHH1044</strain>
    </source>
</reference>
<dbReference type="EMBL" id="SSOB01000026">
    <property type="protein sequence ID" value="THF76246.1"/>
    <property type="molecule type" value="Genomic_DNA"/>
</dbReference>
<keyword evidence="3" id="KW-1185">Reference proteome</keyword>
<accession>A0A4S4BNI7</accession>
<feature type="chain" id="PRO_5020335805" description="Lipoprotein LpqB beta-propeller domain-containing protein" evidence="1">
    <location>
        <begin position="27"/>
        <end position="571"/>
    </location>
</feature>
<dbReference type="InterPro" id="IPR011048">
    <property type="entry name" value="Haem_d1_sf"/>
</dbReference>
<feature type="signal peptide" evidence="1">
    <location>
        <begin position="1"/>
        <end position="26"/>
    </location>
</feature>
<evidence type="ECO:0000313" key="2">
    <source>
        <dbReference type="EMBL" id="THF76246.1"/>
    </source>
</evidence>